<organism evidence="2 3">
    <name type="scientific">Cymbomonas tetramitiformis</name>
    <dbReference type="NCBI Taxonomy" id="36881"/>
    <lineage>
        <taxon>Eukaryota</taxon>
        <taxon>Viridiplantae</taxon>
        <taxon>Chlorophyta</taxon>
        <taxon>Pyramimonadophyceae</taxon>
        <taxon>Pyramimonadales</taxon>
        <taxon>Pyramimonadaceae</taxon>
        <taxon>Cymbomonas</taxon>
    </lineage>
</organism>
<dbReference type="Gene3D" id="3.30.70.270">
    <property type="match status" value="2"/>
</dbReference>
<dbReference type="InterPro" id="IPR043128">
    <property type="entry name" value="Rev_trsase/Diguanyl_cyclase"/>
</dbReference>
<proteinExistence type="predicted"/>
<comment type="caution">
    <text evidence="2">The sequence shown here is derived from an EMBL/GenBank/DDBJ whole genome shotgun (WGS) entry which is preliminary data.</text>
</comment>
<sequence length="171" mass="19927">MPDFLHVELLQEHWSIRVFVDDILIFSDTPEAHVEHLRQLLTACKKNQIYLKKSKLQLCKRACRFLGHVVDRDGCRPQQDKVASVRDWPELETVTHVRQFLGMCGFYRRYFQNFADLAYPLTRLTKAIVKWAWGKEEKKAFQRLKDALTSAPTLVLPDQRAAADGSRPFVV</sequence>
<reference evidence="2 3" key="1">
    <citation type="journal article" date="2015" name="Genome Biol. Evol.">
        <title>Comparative Genomics of a Bacterivorous Green Alga Reveals Evolutionary Causalities and Consequences of Phago-Mixotrophic Mode of Nutrition.</title>
        <authorList>
            <person name="Burns J.A."/>
            <person name="Paasch A."/>
            <person name="Narechania A."/>
            <person name="Kim E."/>
        </authorList>
    </citation>
    <scope>NUCLEOTIDE SEQUENCE [LARGE SCALE GENOMIC DNA]</scope>
    <source>
        <strain evidence="2 3">PLY_AMNH</strain>
    </source>
</reference>
<dbReference type="InterPro" id="IPR051320">
    <property type="entry name" value="Viral_Replic_Matur_Polypro"/>
</dbReference>
<dbReference type="Pfam" id="PF00078">
    <property type="entry name" value="RVT_1"/>
    <property type="match status" value="1"/>
</dbReference>
<dbReference type="AlphaFoldDB" id="A0AAE0C5W3"/>
<protein>
    <recommendedName>
        <fullName evidence="1">Reverse transcriptase domain-containing protein</fullName>
    </recommendedName>
</protein>
<name>A0AAE0C5W3_9CHLO</name>
<dbReference type="SUPFAM" id="SSF56672">
    <property type="entry name" value="DNA/RNA polymerases"/>
    <property type="match status" value="1"/>
</dbReference>
<dbReference type="PROSITE" id="PS50878">
    <property type="entry name" value="RT_POL"/>
    <property type="match status" value="1"/>
</dbReference>
<dbReference type="FunFam" id="3.30.70.270:FF:000020">
    <property type="entry name" value="Transposon Tf2-6 polyprotein-like Protein"/>
    <property type="match status" value="1"/>
</dbReference>
<feature type="domain" description="Reverse transcriptase" evidence="1">
    <location>
        <begin position="1"/>
        <end position="70"/>
    </location>
</feature>
<keyword evidence="3" id="KW-1185">Reference proteome</keyword>
<dbReference type="PANTHER" id="PTHR33064:SF37">
    <property type="entry name" value="RIBONUCLEASE H"/>
    <property type="match status" value="1"/>
</dbReference>
<dbReference type="PANTHER" id="PTHR33064">
    <property type="entry name" value="POL PROTEIN"/>
    <property type="match status" value="1"/>
</dbReference>
<accession>A0AAE0C5W3</accession>
<dbReference type="InterPro" id="IPR043502">
    <property type="entry name" value="DNA/RNA_pol_sf"/>
</dbReference>
<dbReference type="Proteomes" id="UP001190700">
    <property type="component" value="Unassembled WGS sequence"/>
</dbReference>
<dbReference type="EMBL" id="LGRX02028524">
    <property type="protein sequence ID" value="KAK3247965.1"/>
    <property type="molecule type" value="Genomic_DNA"/>
</dbReference>
<evidence type="ECO:0000313" key="3">
    <source>
        <dbReference type="Proteomes" id="UP001190700"/>
    </source>
</evidence>
<gene>
    <name evidence="2" type="ORF">CYMTET_42555</name>
</gene>
<dbReference type="InterPro" id="IPR000477">
    <property type="entry name" value="RT_dom"/>
</dbReference>
<evidence type="ECO:0000313" key="2">
    <source>
        <dbReference type="EMBL" id="KAK3247965.1"/>
    </source>
</evidence>
<evidence type="ECO:0000259" key="1">
    <source>
        <dbReference type="PROSITE" id="PS50878"/>
    </source>
</evidence>